<sequence>MIAIFQFKFMWKNYFKIAWRNITRSKGYAFINIGGLGIGMAASILILIWVQFEVSVDRFYENSDRIYAAWRNSEMQGEISSWDYTPAPYAPALKEEYPEVEEVARITEWDPFLLAVGENKFTEQTTFTDPGFFKIFSFEVVEGDPVEALSAPDNIVLTESLAQKLFGESSAIGKTVKAENQLDFEVKAVIKDLPENTAFPFTAFLSFKKLEAMGWVDDFWGNNSYRTFTMLAEGTDIAIFNDKFKGFTKKYWTGGDDISDFLFPVKDLHLYSKFENGQSVGGKIELIRMFGIVSVIVLIIAGINFVNLSTAQSEKRSKEVGIRKISGAGKSMLIGQFLAESILIALCAYVLALVIVSLTFPWFTDLIGQELSNPFYQPFFWILSIVYILFVGILAGSYPAFLMSSFNPTVIFKSKLGVKRNLGIRPREVLVVFQFAVVVALISSVWIIRDQVEFVQNRDMGINENNLIFHQVTESIRKNKVAMRNELMALPEVESVTYTFSPLTEIYSDTNSMDWQGKDPDYKPNISRMGEDANLVKTAGMELIAGRDIDIFNHAGDSSSAIINEKTVEIMGFDEPIGQVIKDDDYEFTVVGVVKDFIMESPFEEAIPIVVIGPERNLNFIHIRLKDGENMVNSLASVEQVFAKFDPESPFEYKFVDQENEQKFKSQKQIAALTSLFSGLAVVISCMGLFGLATFIAERRKKEISVRKVLGASVSSLVALLSSEFSKLVLVSVIIGIPLSWYFMKDWLDTFDYRTSIDWKIFVLTGIITLGIALLTVSFQAIKAALINPANTLKSE</sequence>
<feature type="transmembrane region" description="Helical" evidence="6">
    <location>
        <begin position="670"/>
        <end position="696"/>
    </location>
</feature>
<dbReference type="EMBL" id="FRXN01000003">
    <property type="protein sequence ID" value="SHO62484.1"/>
    <property type="molecule type" value="Genomic_DNA"/>
</dbReference>
<keyword evidence="5 6" id="KW-0472">Membrane</keyword>
<feature type="domain" description="MacB-like periplasmic core" evidence="8">
    <location>
        <begin position="436"/>
        <end position="639"/>
    </location>
</feature>
<comment type="subcellular location">
    <subcellularLocation>
        <location evidence="1">Cell membrane</location>
        <topology evidence="1">Multi-pass membrane protein</topology>
    </subcellularLocation>
</comment>
<dbReference type="Pfam" id="PF02687">
    <property type="entry name" value="FtsX"/>
    <property type="match status" value="2"/>
</dbReference>
<feature type="transmembrane region" description="Helical" evidence="6">
    <location>
        <begin position="29"/>
        <end position="52"/>
    </location>
</feature>
<feature type="transmembrane region" description="Helical" evidence="6">
    <location>
        <begin position="342"/>
        <end position="363"/>
    </location>
</feature>
<organism evidence="9 10">
    <name type="scientific">Algoriphagus zhangzhouensis</name>
    <dbReference type="NCBI Taxonomy" id="1073327"/>
    <lineage>
        <taxon>Bacteria</taxon>
        <taxon>Pseudomonadati</taxon>
        <taxon>Bacteroidota</taxon>
        <taxon>Cytophagia</taxon>
        <taxon>Cytophagales</taxon>
        <taxon>Cyclobacteriaceae</taxon>
        <taxon>Algoriphagus</taxon>
    </lineage>
</organism>
<evidence type="ECO:0000313" key="10">
    <source>
        <dbReference type="Proteomes" id="UP000184609"/>
    </source>
</evidence>
<evidence type="ECO:0000256" key="6">
    <source>
        <dbReference type="SAM" id="Phobius"/>
    </source>
</evidence>
<keyword evidence="3 6" id="KW-0812">Transmembrane</keyword>
<dbReference type="GO" id="GO:0022857">
    <property type="term" value="F:transmembrane transporter activity"/>
    <property type="evidence" value="ECO:0007669"/>
    <property type="project" value="TreeGrafter"/>
</dbReference>
<evidence type="ECO:0000259" key="8">
    <source>
        <dbReference type="Pfam" id="PF12704"/>
    </source>
</evidence>
<evidence type="ECO:0000259" key="7">
    <source>
        <dbReference type="Pfam" id="PF02687"/>
    </source>
</evidence>
<proteinExistence type="predicted"/>
<accession>A0A1M7ZC69</accession>
<feature type="transmembrane region" description="Helical" evidence="6">
    <location>
        <begin position="375"/>
        <end position="395"/>
    </location>
</feature>
<feature type="domain" description="MacB-like periplasmic core" evidence="8">
    <location>
        <begin position="30"/>
        <end position="243"/>
    </location>
</feature>
<keyword evidence="2" id="KW-1003">Cell membrane</keyword>
<evidence type="ECO:0000256" key="4">
    <source>
        <dbReference type="ARBA" id="ARBA00022989"/>
    </source>
</evidence>
<name>A0A1M7ZC69_9BACT</name>
<evidence type="ECO:0000256" key="2">
    <source>
        <dbReference type="ARBA" id="ARBA00022475"/>
    </source>
</evidence>
<feature type="transmembrane region" description="Helical" evidence="6">
    <location>
        <begin position="761"/>
        <end position="782"/>
    </location>
</feature>
<dbReference type="GO" id="GO:0005886">
    <property type="term" value="C:plasma membrane"/>
    <property type="evidence" value="ECO:0007669"/>
    <property type="project" value="UniProtKB-SubCell"/>
</dbReference>
<dbReference type="PANTHER" id="PTHR30572">
    <property type="entry name" value="MEMBRANE COMPONENT OF TRANSPORTER-RELATED"/>
    <property type="match status" value="1"/>
</dbReference>
<feature type="domain" description="ABC3 transporter permease C-terminal" evidence="7">
    <location>
        <begin position="292"/>
        <end position="408"/>
    </location>
</feature>
<dbReference type="Proteomes" id="UP000184609">
    <property type="component" value="Unassembled WGS sequence"/>
</dbReference>
<feature type="transmembrane region" description="Helical" evidence="6">
    <location>
        <begin position="429"/>
        <end position="448"/>
    </location>
</feature>
<evidence type="ECO:0000256" key="1">
    <source>
        <dbReference type="ARBA" id="ARBA00004651"/>
    </source>
</evidence>
<dbReference type="InterPro" id="IPR050250">
    <property type="entry name" value="Macrolide_Exporter_MacB"/>
</dbReference>
<evidence type="ECO:0000256" key="3">
    <source>
        <dbReference type="ARBA" id="ARBA00022692"/>
    </source>
</evidence>
<dbReference type="STRING" id="1073327.SAMN04488108_2107"/>
<dbReference type="InterPro" id="IPR025857">
    <property type="entry name" value="MacB_PCD"/>
</dbReference>
<dbReference type="InterPro" id="IPR003838">
    <property type="entry name" value="ABC3_permease_C"/>
</dbReference>
<keyword evidence="4 6" id="KW-1133">Transmembrane helix</keyword>
<keyword evidence="10" id="KW-1185">Reference proteome</keyword>
<reference evidence="10" key="1">
    <citation type="submission" date="2016-12" db="EMBL/GenBank/DDBJ databases">
        <authorList>
            <person name="Varghese N."/>
            <person name="Submissions S."/>
        </authorList>
    </citation>
    <scope>NUCLEOTIDE SEQUENCE [LARGE SCALE GENOMIC DNA]</scope>
    <source>
        <strain evidence="10">DSM 25035</strain>
    </source>
</reference>
<evidence type="ECO:0000313" key="9">
    <source>
        <dbReference type="EMBL" id="SHO62484.1"/>
    </source>
</evidence>
<dbReference type="Pfam" id="PF12704">
    <property type="entry name" value="MacB_PCD"/>
    <property type="match status" value="2"/>
</dbReference>
<gene>
    <name evidence="9" type="ORF">SAMN04488108_2107</name>
</gene>
<feature type="transmembrane region" description="Helical" evidence="6">
    <location>
        <begin position="286"/>
        <end position="308"/>
    </location>
</feature>
<evidence type="ECO:0000256" key="5">
    <source>
        <dbReference type="ARBA" id="ARBA00023136"/>
    </source>
</evidence>
<dbReference type="PANTHER" id="PTHR30572:SF18">
    <property type="entry name" value="ABC-TYPE MACROLIDE FAMILY EXPORT SYSTEM PERMEASE COMPONENT 2"/>
    <property type="match status" value="1"/>
</dbReference>
<feature type="transmembrane region" description="Helical" evidence="6">
    <location>
        <begin position="717"/>
        <end position="741"/>
    </location>
</feature>
<protein>
    <submittedName>
        <fullName evidence="9">ABC-type antimicrobial peptide transport system, permease component</fullName>
    </submittedName>
</protein>
<feature type="domain" description="ABC3 transporter permease C-terminal" evidence="7">
    <location>
        <begin position="676"/>
        <end position="789"/>
    </location>
</feature>
<dbReference type="AlphaFoldDB" id="A0A1M7ZC69"/>